<evidence type="ECO:0000313" key="3">
    <source>
        <dbReference type="Proteomes" id="UP000186132"/>
    </source>
</evidence>
<keyword evidence="3" id="KW-1185">Reference proteome</keyword>
<proteinExistence type="predicted"/>
<name>A0A1M5IFK9_9ACTN</name>
<accession>A0A1M5IFK9</accession>
<dbReference type="EMBL" id="FQVU01000002">
    <property type="protein sequence ID" value="SHG27062.1"/>
    <property type="molecule type" value="Genomic_DNA"/>
</dbReference>
<gene>
    <name evidence="2" type="ORF">SAMN05443575_1876</name>
</gene>
<dbReference type="AlphaFoldDB" id="A0A1M5IFK9"/>
<reference evidence="3" key="1">
    <citation type="submission" date="2016-11" db="EMBL/GenBank/DDBJ databases">
        <authorList>
            <person name="Varghese N."/>
            <person name="Submissions S."/>
        </authorList>
    </citation>
    <scope>NUCLEOTIDE SEQUENCE [LARGE SCALE GENOMIC DNA]</scope>
    <source>
        <strain evidence="3">DSM 45627</strain>
    </source>
</reference>
<organism evidence="2 3">
    <name type="scientific">Jatrophihabitans endophyticus</name>
    <dbReference type="NCBI Taxonomy" id="1206085"/>
    <lineage>
        <taxon>Bacteria</taxon>
        <taxon>Bacillati</taxon>
        <taxon>Actinomycetota</taxon>
        <taxon>Actinomycetes</taxon>
        <taxon>Jatrophihabitantales</taxon>
        <taxon>Jatrophihabitantaceae</taxon>
        <taxon>Jatrophihabitans</taxon>
    </lineage>
</organism>
<dbReference type="Proteomes" id="UP000186132">
    <property type="component" value="Unassembled WGS sequence"/>
</dbReference>
<feature type="region of interest" description="Disordered" evidence="1">
    <location>
        <begin position="124"/>
        <end position="148"/>
    </location>
</feature>
<evidence type="ECO:0000256" key="1">
    <source>
        <dbReference type="SAM" id="MobiDB-lite"/>
    </source>
</evidence>
<sequence>MTPRWMSHLVRARQSQEDTATQRLAFARRAQARAHAQAKAEAARVDAMTRQEAAVNAGAFVAAAVALQSAAATHAAAVDEAFRADEWVVGRQRELSDAAKSRYVAEELRDRARAEADREAARIAQRDLDETAAIGHARRTGAQQRGES</sequence>
<evidence type="ECO:0008006" key="4">
    <source>
        <dbReference type="Google" id="ProtNLM"/>
    </source>
</evidence>
<protein>
    <recommendedName>
        <fullName evidence="4">Flagellar FliJ protein</fullName>
    </recommendedName>
</protein>
<dbReference type="RefSeq" id="WP_143168082.1">
    <property type="nucleotide sequence ID" value="NZ_FQVU01000002.1"/>
</dbReference>
<dbReference type="InterPro" id="IPR053716">
    <property type="entry name" value="Flag_assembly_chemotaxis_eff"/>
</dbReference>
<evidence type="ECO:0000313" key="2">
    <source>
        <dbReference type="EMBL" id="SHG27062.1"/>
    </source>
</evidence>
<dbReference type="STRING" id="1206085.SAMN05443575_1876"/>
<dbReference type="Gene3D" id="1.10.287.1700">
    <property type="match status" value="1"/>
</dbReference>